<dbReference type="PROSITE" id="PS00893">
    <property type="entry name" value="NUDIX_BOX"/>
    <property type="match status" value="1"/>
</dbReference>
<dbReference type="Proteomes" id="UP000019151">
    <property type="component" value="Chromosome"/>
</dbReference>
<dbReference type="Pfam" id="PF00293">
    <property type="entry name" value="NUDIX"/>
    <property type="match status" value="1"/>
</dbReference>
<dbReference type="OrthoDB" id="9804563at2"/>
<dbReference type="EMBL" id="CP007128">
    <property type="protein sequence ID" value="AHG91400.1"/>
    <property type="molecule type" value="Genomic_DNA"/>
</dbReference>
<keyword evidence="6" id="KW-1185">Reference proteome</keyword>
<gene>
    <name evidence="5" type="ORF">J421_3863</name>
</gene>
<evidence type="ECO:0000313" key="5">
    <source>
        <dbReference type="EMBL" id="AHG91400.1"/>
    </source>
</evidence>
<dbReference type="RefSeq" id="WP_025412849.1">
    <property type="nucleotide sequence ID" value="NZ_CP007128.1"/>
</dbReference>
<dbReference type="PROSITE" id="PS51462">
    <property type="entry name" value="NUDIX"/>
    <property type="match status" value="1"/>
</dbReference>
<dbReference type="InterPro" id="IPR015797">
    <property type="entry name" value="NUDIX_hydrolase-like_dom_sf"/>
</dbReference>
<evidence type="ECO:0000256" key="3">
    <source>
        <dbReference type="RuleBase" id="RU003476"/>
    </source>
</evidence>
<accession>W0RM61</accession>
<reference evidence="5 6" key="1">
    <citation type="journal article" date="2014" name="Genome Announc.">
        <title>Genome Sequence and Methylome of Soil Bacterium Gemmatirosa kalamazoonensis KBS708T, a Member of the Rarely Cultivated Gemmatimonadetes Phylum.</title>
        <authorList>
            <person name="Debruyn J.M."/>
            <person name="Radosevich M."/>
            <person name="Wommack K.E."/>
            <person name="Polson S.W."/>
            <person name="Hauser L.J."/>
            <person name="Fawaz M.N."/>
            <person name="Korlach J."/>
            <person name="Tsai Y.C."/>
        </authorList>
    </citation>
    <scope>NUCLEOTIDE SEQUENCE [LARGE SCALE GENOMIC DNA]</scope>
    <source>
        <strain evidence="5 6">KBS708</strain>
    </source>
</reference>
<dbReference type="InParanoid" id="W0RM61"/>
<comment type="cofactor">
    <cofactor evidence="1">
        <name>Mg(2+)</name>
        <dbReference type="ChEBI" id="CHEBI:18420"/>
    </cofactor>
</comment>
<dbReference type="InterPro" id="IPR000086">
    <property type="entry name" value="NUDIX_hydrolase_dom"/>
</dbReference>
<dbReference type="Gene3D" id="3.90.79.10">
    <property type="entry name" value="Nucleoside Triphosphate Pyrophosphohydrolase"/>
    <property type="match status" value="1"/>
</dbReference>
<evidence type="ECO:0000313" key="6">
    <source>
        <dbReference type="Proteomes" id="UP000019151"/>
    </source>
</evidence>
<dbReference type="HOGENOM" id="CLU_1592185_0_0_0"/>
<dbReference type="SUPFAM" id="SSF55811">
    <property type="entry name" value="Nudix"/>
    <property type="match status" value="1"/>
</dbReference>
<organism evidence="5 6">
    <name type="scientific">Gemmatirosa kalamazoonensis</name>
    <dbReference type="NCBI Taxonomy" id="861299"/>
    <lineage>
        <taxon>Bacteria</taxon>
        <taxon>Pseudomonadati</taxon>
        <taxon>Gemmatimonadota</taxon>
        <taxon>Gemmatimonadia</taxon>
        <taxon>Gemmatimonadales</taxon>
        <taxon>Gemmatimonadaceae</taxon>
        <taxon>Gemmatirosa</taxon>
    </lineage>
</organism>
<protein>
    <submittedName>
        <fullName evidence="5">NUDIX hydrolase</fullName>
    </submittedName>
</protein>
<evidence type="ECO:0000259" key="4">
    <source>
        <dbReference type="PROSITE" id="PS51462"/>
    </source>
</evidence>
<evidence type="ECO:0000256" key="1">
    <source>
        <dbReference type="ARBA" id="ARBA00001946"/>
    </source>
</evidence>
<sequence>MTELKIGVVDVYLVHQSDAGKHVLVLQRAAHGTRCPLAWETVHGRIEPGERPEQAAVREVAEETGLPIARLYNVTTQAFYLHGMGAVQLAVVFCAFVAERAPPTLGPEHRAAEWLPIDAARARLAWPREREALDHVMHLFASGDAGPLEDVLRVDQPGTSVKPDARA</sequence>
<dbReference type="PRINTS" id="PR00502">
    <property type="entry name" value="NUDIXFAMILY"/>
</dbReference>
<dbReference type="GO" id="GO:0016787">
    <property type="term" value="F:hydrolase activity"/>
    <property type="evidence" value="ECO:0007669"/>
    <property type="project" value="UniProtKB-KW"/>
</dbReference>
<dbReference type="AlphaFoldDB" id="W0RM61"/>
<dbReference type="PANTHER" id="PTHR43046:SF14">
    <property type="entry name" value="MUTT_NUDIX FAMILY PROTEIN"/>
    <property type="match status" value="1"/>
</dbReference>
<dbReference type="STRING" id="861299.J421_3863"/>
<comment type="similarity">
    <text evidence="3">Belongs to the Nudix hydrolase family.</text>
</comment>
<name>W0RM61_9BACT</name>
<dbReference type="KEGG" id="gba:J421_3863"/>
<dbReference type="PANTHER" id="PTHR43046">
    <property type="entry name" value="GDP-MANNOSE MANNOSYL HYDROLASE"/>
    <property type="match status" value="1"/>
</dbReference>
<feature type="domain" description="Nudix hydrolase" evidence="4">
    <location>
        <begin position="4"/>
        <end position="138"/>
    </location>
</feature>
<evidence type="ECO:0000256" key="2">
    <source>
        <dbReference type="ARBA" id="ARBA00022801"/>
    </source>
</evidence>
<dbReference type="InterPro" id="IPR020084">
    <property type="entry name" value="NUDIX_hydrolase_CS"/>
</dbReference>
<dbReference type="eggNOG" id="COG0494">
    <property type="taxonomic scope" value="Bacteria"/>
</dbReference>
<dbReference type="PATRIC" id="fig|861299.3.peg.3919"/>
<keyword evidence="2 3" id="KW-0378">Hydrolase</keyword>
<dbReference type="InterPro" id="IPR020476">
    <property type="entry name" value="Nudix_hydrolase"/>
</dbReference>
<proteinExistence type="inferred from homology"/>